<feature type="transmembrane region" description="Helical" evidence="7">
    <location>
        <begin position="318"/>
        <end position="335"/>
    </location>
</feature>
<evidence type="ECO:0000256" key="2">
    <source>
        <dbReference type="ARBA" id="ARBA00009045"/>
    </source>
</evidence>
<dbReference type="eggNOG" id="COG4235">
    <property type="taxonomic scope" value="Bacteria"/>
</dbReference>
<evidence type="ECO:0000256" key="7">
    <source>
        <dbReference type="SAM" id="Phobius"/>
    </source>
</evidence>
<dbReference type="Proteomes" id="UP000010119">
    <property type="component" value="Unassembled WGS sequence"/>
</dbReference>
<dbReference type="GO" id="GO:0004252">
    <property type="term" value="F:serine-type endopeptidase activity"/>
    <property type="evidence" value="ECO:0007669"/>
    <property type="project" value="InterPro"/>
</dbReference>
<evidence type="ECO:0000256" key="6">
    <source>
        <dbReference type="ARBA" id="ARBA00023136"/>
    </source>
</evidence>
<dbReference type="InterPro" id="IPR022764">
    <property type="entry name" value="Peptidase_S54_rhomboid_dom"/>
</dbReference>
<reference evidence="9" key="1">
    <citation type="submission" date="2010-06" db="EMBL/GenBank/DDBJ databases">
        <authorList>
            <person name="Muzny D."/>
            <person name="Qin X."/>
            <person name="Buhay C."/>
            <person name="Dugan-Rocha S."/>
            <person name="Ding Y."/>
            <person name="Chen G."/>
            <person name="Hawes A."/>
            <person name="Holder M."/>
            <person name="Jhangiani S."/>
            <person name="Johnson A."/>
            <person name="Khan Z."/>
            <person name="Li Z."/>
            <person name="Liu W."/>
            <person name="Liu X."/>
            <person name="Perez L."/>
            <person name="Shen H."/>
            <person name="Wang Q."/>
            <person name="Watt J."/>
            <person name="Xi L."/>
            <person name="Xin Y."/>
            <person name="Zhou J."/>
            <person name="Deng J."/>
            <person name="Jiang H."/>
            <person name="Liu Y."/>
            <person name="Qu J."/>
            <person name="Song X.-Z."/>
            <person name="Zhang L."/>
            <person name="Villasana D."/>
            <person name="Johnson A."/>
            <person name="Liu J."/>
            <person name="Liyanage D."/>
            <person name="Lorensuhewa L."/>
            <person name="Robinson T."/>
            <person name="Song A."/>
            <person name="Song B.-B."/>
            <person name="Dinh H."/>
            <person name="Thornton R."/>
            <person name="Coyle M."/>
            <person name="Francisco L."/>
            <person name="Jackson L."/>
            <person name="Javaid M."/>
            <person name="Korchina V."/>
            <person name="Kovar C."/>
            <person name="Mata R."/>
            <person name="Mathew T."/>
            <person name="Ngo R."/>
            <person name="Nguyen L."/>
            <person name="Nguyen N."/>
            <person name="Okwuonu G."/>
            <person name="Ongeri F."/>
            <person name="Pham C."/>
            <person name="Simmons D."/>
            <person name="Wilczek-Boney K."/>
            <person name="Hale W."/>
            <person name="Jakkamsetti A."/>
            <person name="Pham P."/>
            <person name="Ruth R."/>
            <person name="San Lucas F."/>
            <person name="Warren J."/>
            <person name="Zhang J."/>
            <person name="Zhao Z."/>
            <person name="Zhou C."/>
            <person name="Zhu D."/>
            <person name="Lee S."/>
            <person name="Bess C."/>
            <person name="Blankenburg K."/>
            <person name="Forbes L."/>
            <person name="Fu Q."/>
            <person name="Gubbala S."/>
            <person name="Hirani K."/>
            <person name="Jayaseelan J.C."/>
            <person name="Lara F."/>
            <person name="Munidasa M."/>
            <person name="Palculict T."/>
            <person name="Patil S."/>
            <person name="Pu L.-L."/>
            <person name="Saada N."/>
            <person name="Tang L."/>
            <person name="Weissenberger G."/>
            <person name="Zhu Y."/>
            <person name="Hemphill L."/>
            <person name="Shang Y."/>
            <person name="Youmans B."/>
            <person name="Ayvaz T."/>
            <person name="Ross M."/>
            <person name="Santibanez J."/>
            <person name="Aqrawi P."/>
            <person name="Gross S."/>
            <person name="Joshi V."/>
            <person name="Fowler G."/>
            <person name="Nazareth L."/>
            <person name="Reid J."/>
            <person name="Worley K."/>
            <person name="Petrosino J."/>
            <person name="Highlander S."/>
            <person name="Gibbs R."/>
        </authorList>
    </citation>
    <scope>NUCLEOTIDE SEQUENCE [LARGE SCALE GENOMIC DNA]</scope>
    <source>
        <strain evidence="9">DSM 20601</strain>
    </source>
</reference>
<keyword evidence="3 7" id="KW-0812">Transmembrane</keyword>
<feature type="transmembrane region" description="Helical" evidence="7">
    <location>
        <begin position="370"/>
        <end position="388"/>
    </location>
</feature>
<dbReference type="InterPro" id="IPR035952">
    <property type="entry name" value="Rhomboid-like_sf"/>
</dbReference>
<dbReference type="STRING" id="525367.HMPREF0556_12472"/>
<dbReference type="Gene3D" id="1.20.1540.10">
    <property type="entry name" value="Rhomboid-like"/>
    <property type="match status" value="1"/>
</dbReference>
<comment type="similarity">
    <text evidence="2">Belongs to the peptidase S54 family.</text>
</comment>
<dbReference type="EMBL" id="ACCR02000005">
    <property type="protein sequence ID" value="EFI83787.1"/>
    <property type="molecule type" value="Genomic_DNA"/>
</dbReference>
<feature type="transmembrane region" description="Helical" evidence="7">
    <location>
        <begin position="290"/>
        <end position="309"/>
    </location>
</feature>
<accession>D7V034</accession>
<dbReference type="SUPFAM" id="SSF48452">
    <property type="entry name" value="TPR-like"/>
    <property type="match status" value="1"/>
</dbReference>
<keyword evidence="6 7" id="KW-0472">Membrane</keyword>
<feature type="transmembrane region" description="Helical" evidence="7">
    <location>
        <begin position="183"/>
        <end position="204"/>
    </location>
</feature>
<evidence type="ECO:0000256" key="4">
    <source>
        <dbReference type="ARBA" id="ARBA00022801"/>
    </source>
</evidence>
<keyword evidence="4 9" id="KW-0378">Hydrolase</keyword>
<feature type="transmembrane region" description="Helical" evidence="7">
    <location>
        <begin position="235"/>
        <end position="254"/>
    </location>
</feature>
<dbReference type="Pfam" id="PF01694">
    <property type="entry name" value="Rhomboid"/>
    <property type="match status" value="1"/>
</dbReference>
<evidence type="ECO:0000256" key="1">
    <source>
        <dbReference type="ARBA" id="ARBA00004141"/>
    </source>
</evidence>
<dbReference type="GO" id="GO:0016020">
    <property type="term" value="C:membrane"/>
    <property type="evidence" value="ECO:0007669"/>
    <property type="project" value="UniProtKB-SubCell"/>
</dbReference>
<dbReference type="AlphaFoldDB" id="D7V034"/>
<keyword evidence="5 7" id="KW-1133">Transmembrane helix</keyword>
<organism evidence="9 10">
    <name type="scientific">Listeria grayi DSM 20601</name>
    <dbReference type="NCBI Taxonomy" id="525367"/>
    <lineage>
        <taxon>Bacteria</taxon>
        <taxon>Bacillati</taxon>
        <taxon>Bacillota</taxon>
        <taxon>Bacilli</taxon>
        <taxon>Bacillales</taxon>
        <taxon>Listeriaceae</taxon>
        <taxon>Listeria</taxon>
    </lineage>
</organism>
<dbReference type="InterPro" id="IPR011990">
    <property type="entry name" value="TPR-like_helical_dom_sf"/>
</dbReference>
<dbReference type="SUPFAM" id="SSF144091">
    <property type="entry name" value="Rhomboid-like"/>
    <property type="match status" value="1"/>
</dbReference>
<gene>
    <name evidence="9" type="primary">gluP</name>
    <name evidence="9" type="ORF">HMPREF0556_12472</name>
</gene>
<evidence type="ECO:0000313" key="9">
    <source>
        <dbReference type="EMBL" id="EFI83787.1"/>
    </source>
</evidence>
<evidence type="ECO:0000259" key="8">
    <source>
        <dbReference type="Pfam" id="PF01694"/>
    </source>
</evidence>
<comment type="subcellular location">
    <subcellularLocation>
        <location evidence="1">Membrane</location>
        <topology evidence="1">Multi-pass membrane protein</topology>
    </subcellularLocation>
</comment>
<feature type="transmembrane region" description="Helical" evidence="7">
    <location>
        <begin position="266"/>
        <end position="284"/>
    </location>
</feature>
<evidence type="ECO:0000256" key="3">
    <source>
        <dbReference type="ARBA" id="ARBA00022692"/>
    </source>
</evidence>
<feature type="domain" description="Peptidase S54 rhomboid" evidence="8">
    <location>
        <begin position="225"/>
        <end position="355"/>
    </location>
</feature>
<dbReference type="MEROPS" id="S54.014"/>
<keyword evidence="10" id="KW-1185">Reference proteome</keyword>
<evidence type="ECO:0000256" key="5">
    <source>
        <dbReference type="ARBA" id="ARBA00022989"/>
    </source>
</evidence>
<dbReference type="RefSeq" id="WP_003756073.1">
    <property type="nucleotide sequence ID" value="NZ_GL538352.1"/>
</dbReference>
<protein>
    <submittedName>
        <fullName evidence="9">Peptidase, S54 family</fullName>
        <ecNumber evidence="9">3.4.21.-</ecNumber>
    </submittedName>
</protein>
<sequence>MSFQDQYIFWHLTNYFLTSENYRLIHLHEESQELWLDNPTKKTRPIIRMQMKELSWANAANRDVFQTLRIADNIRKQLGKPKISLFNVYITPFPPHGDTGELFHTQVQSKNKKVTAENILITQENTDQQLTDFAEKLGIPKEQLAIPETITEEMVEEARTQVINYITMRVQEEQHQARKEKPYVTYTFIGLLVLMFLVLTFTGGSTNSFNLIKWGGKFNPLIYAGEWWRLITPMFLHNGWMHIAANAVMLYIVGPWAEKIYGKWRFALILLIGGFAGNLASFVLNNHLSVGASTSVFAVFGALLYLVVLKPNLYAKTIGTNVATLVVVNILIGLFSAEIDMMGHIGGLVGGFLIAGSISLPNQYFNWKRALYSLSSLVLIGLFLYAGYQNGTKPYDPALSNAVIQDDLNKGEYKKADRLINTLISSNSADEYTYVFAGAIAQHEKNLESLGIYAKKSIELNPEMPNSHYLLSLHYLETGNRKAALREAKRANQLADNDIYKSYYESLKNTEK</sequence>
<feature type="transmembrane region" description="Helical" evidence="7">
    <location>
        <begin position="341"/>
        <end position="358"/>
    </location>
</feature>
<name>D7V034_LISGR</name>
<dbReference type="eggNOG" id="COG0705">
    <property type="taxonomic scope" value="Bacteria"/>
</dbReference>
<dbReference type="PANTHER" id="PTHR43731:SF14">
    <property type="entry name" value="PRESENILIN-ASSOCIATED RHOMBOID-LIKE PROTEIN, MITOCHONDRIAL"/>
    <property type="match status" value="1"/>
</dbReference>
<dbReference type="InterPro" id="IPR050925">
    <property type="entry name" value="Rhomboid_protease_S54"/>
</dbReference>
<dbReference type="HOGENOM" id="CLU_040141_0_0_9"/>
<proteinExistence type="inferred from homology"/>
<comment type="caution">
    <text evidence="9">The sequence shown here is derived from an EMBL/GenBank/DDBJ whole genome shotgun (WGS) entry which is preliminary data.</text>
</comment>
<dbReference type="Gene3D" id="1.25.40.10">
    <property type="entry name" value="Tetratricopeptide repeat domain"/>
    <property type="match status" value="1"/>
</dbReference>
<dbReference type="EC" id="3.4.21.-" evidence="9"/>
<dbReference type="PANTHER" id="PTHR43731">
    <property type="entry name" value="RHOMBOID PROTEASE"/>
    <property type="match status" value="1"/>
</dbReference>
<evidence type="ECO:0000313" key="10">
    <source>
        <dbReference type="Proteomes" id="UP000010119"/>
    </source>
</evidence>